<accession>A0AAJ0CQ40</accession>
<feature type="compositionally biased region" description="Basic and acidic residues" evidence="1">
    <location>
        <begin position="547"/>
        <end position="557"/>
    </location>
</feature>
<dbReference type="Proteomes" id="UP001251528">
    <property type="component" value="Unassembled WGS sequence"/>
</dbReference>
<feature type="compositionally biased region" description="Acidic residues" evidence="1">
    <location>
        <begin position="520"/>
        <end position="546"/>
    </location>
</feature>
<comment type="caution">
    <text evidence="2">The sequence shown here is derived from an EMBL/GenBank/DDBJ whole genome shotgun (WGS) entry which is preliminary data.</text>
</comment>
<dbReference type="AlphaFoldDB" id="A0AAJ0CQ40"/>
<feature type="region of interest" description="Disordered" evidence="1">
    <location>
        <begin position="276"/>
        <end position="317"/>
    </location>
</feature>
<feature type="compositionally biased region" description="Basic and acidic residues" evidence="1">
    <location>
        <begin position="496"/>
        <end position="505"/>
    </location>
</feature>
<evidence type="ECO:0000313" key="2">
    <source>
        <dbReference type="EMBL" id="KAK2595789.1"/>
    </source>
</evidence>
<keyword evidence="3" id="KW-1185">Reference proteome</keyword>
<organism evidence="2 3">
    <name type="scientific">Conoideocrella luteorostrata</name>
    <dbReference type="NCBI Taxonomy" id="1105319"/>
    <lineage>
        <taxon>Eukaryota</taxon>
        <taxon>Fungi</taxon>
        <taxon>Dikarya</taxon>
        <taxon>Ascomycota</taxon>
        <taxon>Pezizomycotina</taxon>
        <taxon>Sordariomycetes</taxon>
        <taxon>Hypocreomycetidae</taxon>
        <taxon>Hypocreales</taxon>
        <taxon>Clavicipitaceae</taxon>
        <taxon>Conoideocrella</taxon>
    </lineage>
</organism>
<evidence type="ECO:0000256" key="1">
    <source>
        <dbReference type="SAM" id="MobiDB-lite"/>
    </source>
</evidence>
<reference evidence="2" key="1">
    <citation type="submission" date="2023-06" db="EMBL/GenBank/DDBJ databases">
        <title>Conoideocrella luteorostrata (Hypocreales: Clavicipitaceae), a potential biocontrol fungus for elongate hemlock scale in United States Christmas tree production areas.</title>
        <authorList>
            <person name="Barrett H."/>
            <person name="Lovett B."/>
            <person name="Macias A.M."/>
            <person name="Stajich J.E."/>
            <person name="Kasson M.T."/>
        </authorList>
    </citation>
    <scope>NUCLEOTIDE SEQUENCE</scope>
    <source>
        <strain evidence="2">ARSEF 14590</strain>
    </source>
</reference>
<proteinExistence type="predicted"/>
<feature type="region of interest" description="Disordered" evidence="1">
    <location>
        <begin position="1"/>
        <end position="36"/>
    </location>
</feature>
<sequence>MPGHRPRASTSSVESVDESETRWRQETSVVRSVPTDTPSDDWPIFELANAAVLNKDGQTFENALQVGLKGPFIVRGDLIIDDPIQKSHLIMRVRSTMPLEIRRSALYSIGESKNGRPLIWVSGQGGWYEIEPCRAYKPMYNKMCEATTMYYCILDIYTENPPKKTKKAKNCTLVDELAQYAARIGDGSTFEEVMMRANEHAAFFIDKFANNDGLDWTATAFYKWIKSENVELWKQVYEAQERARQQPYESDVNNSSRVKGRSSSVKSSSVVDVIDDAIPAQNQNQRKARRSKSTTPRTIKRATPESITRPAAPDEPPAVVQHYTWTPQDNDRKSPFRSILDPFEDLFQSLASKKNGMTLSSTLSQLYFSYSFLTYKDGSVGAYKQPVKEILHYYSRALLQVLGRQYRDHEIYGELQGMARTEFRPRLYKPHDFPFFLTARKSQPKKPSTGNLPSLPILIDDGPSASDTPKPRGKYPARTPGKSSLRPVSRAPKKRLRDEFERDHPNSASSPAGKKSLYFGDDDSLDRDMDDITGIDSEEDSDDDNDSLNRSRDKADPYDLEPIKLVIRAEKMPTSSPRGPHNTWTCEQEGCDYIVRGGDEQDCQTRIRQHFQEHEQQLKRVNLAMSEAARGHMSVKYAYFPPFLILVYFEPPLSDPENFLVYPSPPLHLPPSLDTSAPPMSSLFKDVIRPPYLSGLARDNFSAIVESFRRTQHPVSDRIGSLTCLQSFTRQDQTDTRQGGCAAADGEVDKEEVDSVTLCSENL</sequence>
<protein>
    <recommendedName>
        <fullName evidence="4">DNA (cytosine-5)-methyltransferase 1 replication foci domain-containing protein</fullName>
    </recommendedName>
</protein>
<feature type="compositionally biased region" description="Low complexity" evidence="1">
    <location>
        <begin position="252"/>
        <end position="264"/>
    </location>
</feature>
<gene>
    <name evidence="2" type="ORF">QQS21_006552</name>
</gene>
<feature type="region of interest" description="Disordered" evidence="1">
    <location>
        <begin position="243"/>
        <end position="264"/>
    </location>
</feature>
<name>A0AAJ0CQ40_9HYPO</name>
<evidence type="ECO:0008006" key="4">
    <source>
        <dbReference type="Google" id="ProtNLM"/>
    </source>
</evidence>
<evidence type="ECO:0000313" key="3">
    <source>
        <dbReference type="Proteomes" id="UP001251528"/>
    </source>
</evidence>
<feature type="region of interest" description="Disordered" evidence="1">
    <location>
        <begin position="439"/>
        <end position="560"/>
    </location>
</feature>
<feature type="compositionally biased region" description="Polar residues" evidence="1">
    <location>
        <begin position="26"/>
        <end position="36"/>
    </location>
</feature>
<dbReference type="EMBL" id="JASWJB010000123">
    <property type="protein sequence ID" value="KAK2595789.1"/>
    <property type="molecule type" value="Genomic_DNA"/>
</dbReference>